<dbReference type="Proteomes" id="UP000829447">
    <property type="component" value="Linkage Group LG11"/>
</dbReference>
<protein>
    <submittedName>
        <fullName evidence="1">Uncharacterized protein</fullName>
    </submittedName>
</protein>
<evidence type="ECO:0000313" key="1">
    <source>
        <dbReference type="EMBL" id="MCI4383425.1"/>
    </source>
</evidence>
<name>A0ACC5WXT1_PANGG</name>
<evidence type="ECO:0000313" key="2">
    <source>
        <dbReference type="Proteomes" id="UP000829447"/>
    </source>
</evidence>
<organism evidence="1 2">
    <name type="scientific">Pangasianodon gigas</name>
    <name type="common">Mekong giant catfish</name>
    <name type="synonym">Pangasius gigas</name>
    <dbReference type="NCBI Taxonomy" id="30993"/>
    <lineage>
        <taxon>Eukaryota</taxon>
        <taxon>Metazoa</taxon>
        <taxon>Chordata</taxon>
        <taxon>Craniata</taxon>
        <taxon>Vertebrata</taxon>
        <taxon>Euteleostomi</taxon>
        <taxon>Actinopterygii</taxon>
        <taxon>Neopterygii</taxon>
        <taxon>Teleostei</taxon>
        <taxon>Ostariophysi</taxon>
        <taxon>Siluriformes</taxon>
        <taxon>Pangasiidae</taxon>
        <taxon>Pangasianodon</taxon>
    </lineage>
</organism>
<proteinExistence type="predicted"/>
<gene>
    <name evidence="1" type="ORF">PGIGA_G00026290</name>
</gene>
<reference evidence="1 2" key="1">
    <citation type="journal article" date="2022" name="bioRxiv">
        <title>An ancient truncated duplication of the anti-Mullerian hormone receptor type 2 gene is a potential conserved master sex determinant in the Pangasiidae catfish family.</title>
        <authorList>
            <person name="Wen M."/>
            <person name="Pan Q."/>
            <person name="Jouanno E."/>
            <person name="Montfort J."/>
            <person name="Zahm M."/>
            <person name="Cabau C."/>
            <person name="Klopp C."/>
            <person name="Iampietro C."/>
            <person name="Roques C."/>
            <person name="Bouchez O."/>
            <person name="Castinel A."/>
            <person name="Donnadieu C."/>
            <person name="Parrinello H."/>
            <person name="Poncet C."/>
            <person name="Belmonte E."/>
            <person name="Gautier V."/>
            <person name="Avarre J.-C."/>
            <person name="Dugue R."/>
            <person name="Gustiano R."/>
            <person name="Ha T.T.T."/>
            <person name="Campet M."/>
            <person name="Sriphairoj K."/>
            <person name="Ribolli J."/>
            <person name="de Almeida F.L."/>
            <person name="Desvignes T."/>
            <person name="Postlethwait J.H."/>
            <person name="Bucao C.F."/>
            <person name="Robinson-Rechavi M."/>
            <person name="Bobe J."/>
            <person name="Herpin A."/>
            <person name="Guiguen Y."/>
        </authorList>
    </citation>
    <scope>NUCLEOTIDE SEQUENCE [LARGE SCALE GENOMIC DNA]</scope>
    <source>
        <strain evidence="1">YG-Dec2019</strain>
    </source>
</reference>
<sequence>MATATPSRSAAESGRATAASTPLSPTRISRLQEKEELRHLNDRLAVYIDRVRSLELENDRLSLKVSEKEEVTTREVTGIKSLYEAELADARRVLDETAREKAKLQIDLGKVSSELEEVTKNYKKRNGDLSSAQARIKELESQYNQSEASLTTALSENAALSAEIADLKNQLSKAEDAHAVAKKQLETETLMRVDVENRCQSLTEELEFRKNMFEEEVRDTRKRHEKRMVEVDTGAKQEYEYKLSQALQDLRKEHEEQVSLYKTELEQTFQAKLDNAKVSSDLNDKAVSTAREELQEARVRIEGLTYQLSALQKQAAAVEERVRELEDLLNNERDKHRRTMDSKEREMAEMRDRMQLQLNEYQELLDVKLALDMEINAYRKLLEGEEDRLKLSPSPPSRVTVSRSVAASSSSSRSSRAKRKRVEVEDEMPSAPSFHISQHAEATGSISIEELDLEGKSVTLKNNSNKDQSLGSWRLKRRVGEGDEIAYKFSPKFVLKAGQTVTVWAADAGVAHSPPSDLLWKSQSSWGSGDETVTLLINSDGEEVAKRMVTKSVLEMENGDDENGDFGNEDLFHQQGDPKIRSRECAVM</sequence>
<keyword evidence="2" id="KW-1185">Reference proteome</keyword>
<comment type="caution">
    <text evidence="1">The sequence shown here is derived from an EMBL/GenBank/DDBJ whole genome shotgun (WGS) entry which is preliminary data.</text>
</comment>
<accession>A0ACC5WXT1</accession>
<dbReference type="EMBL" id="CM040464">
    <property type="protein sequence ID" value="MCI4383425.1"/>
    <property type="molecule type" value="Genomic_DNA"/>
</dbReference>